<reference evidence="4" key="1">
    <citation type="submission" date="2016-06" db="UniProtKB">
        <authorList>
            <consortium name="WormBaseParasite"/>
        </authorList>
    </citation>
    <scope>IDENTIFICATION</scope>
</reference>
<evidence type="ECO:0000313" key="4">
    <source>
        <dbReference type="WBParaSite" id="GPUH_0001850401-mRNA-1"/>
    </source>
</evidence>
<dbReference type="OrthoDB" id="1933455at2759"/>
<sequence>MSSGSLSLESSESTKSGGASADAARTPDDIESLEYSTLRVPYEFFNKRFRLCQKTMERHNLRVKECTRTISKMMKNEERKNPISKREVAILARFFLGIRVFHME</sequence>
<dbReference type="EMBL" id="UYRT01086840">
    <property type="protein sequence ID" value="VDN31838.1"/>
    <property type="molecule type" value="Genomic_DNA"/>
</dbReference>
<protein>
    <submittedName>
        <fullName evidence="4">BHLH domain-containing protein</fullName>
    </submittedName>
</protein>
<evidence type="ECO:0000313" key="3">
    <source>
        <dbReference type="Proteomes" id="UP000271098"/>
    </source>
</evidence>
<accession>A0A183EBY8</accession>
<evidence type="ECO:0000256" key="1">
    <source>
        <dbReference type="SAM" id="MobiDB-lite"/>
    </source>
</evidence>
<gene>
    <name evidence="2" type="ORF">GPUH_LOCUS18478</name>
</gene>
<proteinExistence type="predicted"/>
<keyword evidence="3" id="KW-1185">Reference proteome</keyword>
<reference evidence="2 3" key="2">
    <citation type="submission" date="2018-11" db="EMBL/GenBank/DDBJ databases">
        <authorList>
            <consortium name="Pathogen Informatics"/>
        </authorList>
    </citation>
    <scope>NUCLEOTIDE SEQUENCE [LARGE SCALE GENOMIC DNA]</scope>
</reference>
<dbReference type="AlphaFoldDB" id="A0A183EBY8"/>
<feature type="compositionally biased region" description="Low complexity" evidence="1">
    <location>
        <begin position="1"/>
        <end position="18"/>
    </location>
</feature>
<dbReference type="WBParaSite" id="GPUH_0001850401-mRNA-1">
    <property type="protein sequence ID" value="GPUH_0001850401-mRNA-1"/>
    <property type="gene ID" value="GPUH_0001850401"/>
</dbReference>
<name>A0A183EBY8_9BILA</name>
<organism evidence="4">
    <name type="scientific">Gongylonema pulchrum</name>
    <dbReference type="NCBI Taxonomy" id="637853"/>
    <lineage>
        <taxon>Eukaryota</taxon>
        <taxon>Metazoa</taxon>
        <taxon>Ecdysozoa</taxon>
        <taxon>Nematoda</taxon>
        <taxon>Chromadorea</taxon>
        <taxon>Rhabditida</taxon>
        <taxon>Spirurina</taxon>
        <taxon>Spiruromorpha</taxon>
        <taxon>Spiruroidea</taxon>
        <taxon>Gongylonematidae</taxon>
        <taxon>Gongylonema</taxon>
    </lineage>
</organism>
<feature type="region of interest" description="Disordered" evidence="1">
    <location>
        <begin position="1"/>
        <end position="26"/>
    </location>
</feature>
<dbReference type="Proteomes" id="UP000271098">
    <property type="component" value="Unassembled WGS sequence"/>
</dbReference>
<evidence type="ECO:0000313" key="2">
    <source>
        <dbReference type="EMBL" id="VDN31838.1"/>
    </source>
</evidence>